<gene>
    <name evidence="3" type="ORF">KC01_LOCUS2004</name>
</gene>
<dbReference type="InterPro" id="IPR001005">
    <property type="entry name" value="SANT/Myb"/>
</dbReference>
<feature type="region of interest" description="Disordered" evidence="1">
    <location>
        <begin position="968"/>
        <end position="1005"/>
    </location>
</feature>
<feature type="region of interest" description="Disordered" evidence="1">
    <location>
        <begin position="711"/>
        <end position="737"/>
    </location>
</feature>
<protein>
    <recommendedName>
        <fullName evidence="2">Myb-like domain-containing protein</fullName>
    </recommendedName>
</protein>
<dbReference type="GO" id="GO:1904356">
    <property type="term" value="P:regulation of telomere maintenance via telomere lengthening"/>
    <property type="evidence" value="ECO:0007669"/>
    <property type="project" value="TreeGrafter"/>
</dbReference>
<dbReference type="SMART" id="SM00717">
    <property type="entry name" value="SANT"/>
    <property type="match status" value="6"/>
</dbReference>
<accession>A0AAV2IYB5</accession>
<feature type="region of interest" description="Disordered" evidence="1">
    <location>
        <begin position="837"/>
        <end position="868"/>
    </location>
</feature>
<keyword evidence="4" id="KW-1185">Reference proteome</keyword>
<dbReference type="GO" id="GO:0070187">
    <property type="term" value="C:shelterin complex"/>
    <property type="evidence" value="ECO:0007669"/>
    <property type="project" value="InterPro"/>
</dbReference>
<dbReference type="Pfam" id="PF13837">
    <property type="entry name" value="Myb_DNA-bind_4"/>
    <property type="match status" value="7"/>
</dbReference>
<feature type="compositionally biased region" description="Low complexity" evidence="1">
    <location>
        <begin position="968"/>
        <end position="981"/>
    </location>
</feature>
<feature type="domain" description="Myb-like" evidence="2">
    <location>
        <begin position="1131"/>
        <end position="1195"/>
    </location>
</feature>
<dbReference type="PANTHER" id="PTHR15512">
    <property type="entry name" value="TERF1-INTERACTING NUCLEAR FACTOR 2"/>
    <property type="match status" value="1"/>
</dbReference>
<dbReference type="Gene3D" id="1.10.10.60">
    <property type="entry name" value="Homeodomain-like"/>
    <property type="match status" value="7"/>
</dbReference>
<feature type="compositionally biased region" description="Acidic residues" evidence="1">
    <location>
        <begin position="842"/>
        <end position="851"/>
    </location>
</feature>
<feature type="region of interest" description="Disordered" evidence="1">
    <location>
        <begin position="422"/>
        <end position="443"/>
    </location>
</feature>
<dbReference type="InterPro" id="IPR029400">
    <property type="entry name" value="TINF2_N"/>
</dbReference>
<name>A0AAV2IYB5_KNICA</name>
<evidence type="ECO:0000313" key="4">
    <source>
        <dbReference type="Proteomes" id="UP001497482"/>
    </source>
</evidence>
<dbReference type="InterPro" id="IPR044822">
    <property type="entry name" value="Myb_DNA-bind_4"/>
</dbReference>
<feature type="domain" description="Myb-like" evidence="2">
    <location>
        <begin position="1004"/>
        <end position="1068"/>
    </location>
</feature>
<feature type="domain" description="Myb-like" evidence="2">
    <location>
        <begin position="465"/>
        <end position="529"/>
    </location>
</feature>
<dbReference type="PANTHER" id="PTHR15512:SF2">
    <property type="match status" value="1"/>
</dbReference>
<evidence type="ECO:0000313" key="3">
    <source>
        <dbReference type="EMBL" id="CAL1569583.1"/>
    </source>
</evidence>
<organism evidence="3 4">
    <name type="scientific">Knipowitschia caucasica</name>
    <name type="common">Caucasian dwarf goby</name>
    <name type="synonym">Pomatoschistus caucasicus</name>
    <dbReference type="NCBI Taxonomy" id="637954"/>
    <lineage>
        <taxon>Eukaryota</taxon>
        <taxon>Metazoa</taxon>
        <taxon>Chordata</taxon>
        <taxon>Craniata</taxon>
        <taxon>Vertebrata</taxon>
        <taxon>Euteleostomi</taxon>
        <taxon>Actinopterygii</taxon>
        <taxon>Neopterygii</taxon>
        <taxon>Teleostei</taxon>
        <taxon>Neoteleostei</taxon>
        <taxon>Acanthomorphata</taxon>
        <taxon>Gobiaria</taxon>
        <taxon>Gobiiformes</taxon>
        <taxon>Gobioidei</taxon>
        <taxon>Gobiidae</taxon>
        <taxon>Gobiinae</taxon>
        <taxon>Knipowitschia</taxon>
    </lineage>
</organism>
<sequence length="1238" mass="140731">MDTQHEDEPESRQGNGLPMRYLRLLAPPLQLLSATMWQVVQQGLVQHYGMLEEFVTMVTELVPELMSYNQRAQLILGLRARLVMETCRGEEPLDTTDIQKSLDRIKAPSSGKNHPETLDRIEESQAKFVELVHSLIKDSSKRNHFFEEVFPNYYGSKFDAALEMLVWEFITRLEELLPAPDFTQVAALLGDAPCLLEDCLQSFFSTEDMQAVVEHHRKLGFLEEKGSRLLPMDDCILSALLLPSEAKSSPDSALMASELDQQSPGPAKPDSAECSPVVGDRVLRKRKHADSKDIPSKQPTKALAHKNSSVDEDSESPLISIWGDYTDSPKPSLGSISKWSEEETVLLLDVWSMNVASSRRLQNAQLLAHISRRLNQSGHRRSPEQCGSRMKRLRRYFNQMSGSVGKVDCKFYEQLERILQADPDSTCETDEPDQEEEPQEADEDLQMLEHNLPQDVSTDTVSSSARAAWSDSETLALIHIWGENKHHVGSRGGHRGAQLFNIVSKKMADLGYLRTPDQCQTRMKRLKTRFRQNYDSKNRRLKKSGSPSIVTHRALSYAKDFSGAGQGRVFSELARFMPRDHSLEDEVDRALEELQDDDFSAYFNQDLDAVFNFQEERKKITWTDKETVLLLEIWGDPQVQQDLKRIPHNSPVYNEIADKLAACGYRRSNDQCYTRIKRLKALYRNCLDRLDKGGVKTDFKFYNILEKILGSQPPASSASSTKAADEISEDSNSNSVSEIDGVCSSAEMGHWSDQEVRTLIDIWEEEEVKRSLTGELQNGQMYTNIIDRMEALGFSKTYAQCCLKVKELQTNFQQCYERKKAGKAVQYRFYNQLEPILGPTMEDPDEKDEEAENRPGAVQPTAKLGDSGSAVWREPETIAFLEIWAAEDIQKNIKSSFRSARVYAEISEKMSGLGYHKTPEQCHEHINKLKKNYRRYCNRAGSRRSTFPYLHIMGPVLGGSGFSADADASSSSSALDSNQDGFTDKDQDAYEQPSTSQLLSDQGKKSTWTDRETRLLLKIWGEDRVQLNLKGSMKNRHVYEHISSTMGEHGFTRSAEQCYTRIKRLKAGYHHEKMDFRYYKELEEVLKIKPKASAMFEDVHLPDVSLADLSFPDMSLIDEHDPNRGLTGDSAKMIWSDTETKVLLEMWASDEVQQNLRGNTKNKHIYSQISTAMQGHGYSRSAEQCQSRIKRLRAGYRGHVEGRKGAKQEIKFFSHLLRAFGSKPSKITSAARAEDRDF</sequence>
<dbReference type="InterPro" id="IPR039098">
    <property type="entry name" value="TINF2"/>
</dbReference>
<feature type="domain" description="Myb-like" evidence="2">
    <location>
        <begin position="747"/>
        <end position="932"/>
    </location>
</feature>
<feature type="domain" description="Myb-like" evidence="2">
    <location>
        <begin position="335"/>
        <end position="396"/>
    </location>
</feature>
<feature type="compositionally biased region" description="Acidic residues" evidence="1">
    <location>
        <begin position="425"/>
        <end position="443"/>
    </location>
</feature>
<proteinExistence type="predicted"/>
<dbReference type="GO" id="GO:0042162">
    <property type="term" value="F:telomeric DNA binding"/>
    <property type="evidence" value="ECO:0007669"/>
    <property type="project" value="TreeGrafter"/>
</dbReference>
<dbReference type="Proteomes" id="UP001497482">
    <property type="component" value="Chromosome 1"/>
</dbReference>
<reference evidence="3 4" key="1">
    <citation type="submission" date="2024-04" db="EMBL/GenBank/DDBJ databases">
        <authorList>
            <person name="Waldvogel A.-M."/>
            <person name="Schoenle A."/>
        </authorList>
    </citation>
    <scope>NUCLEOTIDE SEQUENCE [LARGE SCALE GENOMIC DNA]</scope>
</reference>
<dbReference type="CDD" id="cd11657">
    <property type="entry name" value="TIN2_N"/>
    <property type="match status" value="1"/>
</dbReference>
<dbReference type="EMBL" id="OZ035823">
    <property type="protein sequence ID" value="CAL1569583.1"/>
    <property type="molecule type" value="Genomic_DNA"/>
</dbReference>
<feature type="region of interest" description="Disordered" evidence="1">
    <location>
        <begin position="251"/>
        <end position="315"/>
    </location>
</feature>
<evidence type="ECO:0000259" key="2">
    <source>
        <dbReference type="SMART" id="SM00717"/>
    </source>
</evidence>
<dbReference type="GO" id="GO:0016233">
    <property type="term" value="P:telomere capping"/>
    <property type="evidence" value="ECO:0007669"/>
    <property type="project" value="InterPro"/>
</dbReference>
<feature type="domain" description="Myb-like" evidence="2">
    <location>
        <begin position="618"/>
        <end position="682"/>
    </location>
</feature>
<dbReference type="AlphaFoldDB" id="A0AAV2IYB5"/>
<dbReference type="Pfam" id="PF14973">
    <property type="entry name" value="TINF2_N"/>
    <property type="match status" value="1"/>
</dbReference>
<evidence type="ECO:0000256" key="1">
    <source>
        <dbReference type="SAM" id="MobiDB-lite"/>
    </source>
</evidence>